<evidence type="ECO:0000256" key="9">
    <source>
        <dbReference type="RuleBase" id="RU362118"/>
    </source>
</evidence>
<gene>
    <name evidence="10" type="primary">metC</name>
    <name evidence="10" type="ORF">HDIA_1796</name>
</gene>
<dbReference type="Proteomes" id="UP000223606">
    <property type="component" value="Chromosome 1"/>
</dbReference>
<comment type="pathway">
    <text evidence="5">Amino-acid biosynthesis; L-methionine biosynthesis via de novo pathway; L-homocysteine from L-cystathionine: step 1/1.</text>
</comment>
<evidence type="ECO:0000256" key="5">
    <source>
        <dbReference type="ARBA" id="ARBA00046315"/>
    </source>
</evidence>
<dbReference type="RefSeq" id="WP_099555857.1">
    <property type="nucleotide sequence ID" value="NZ_LT960614.1"/>
</dbReference>
<keyword evidence="3 8" id="KW-0663">Pyridoxal phosphate</keyword>
<comment type="catalytic activity">
    <reaction evidence="7">
        <text>an S-substituted L-cysteine + H2O = a thiol + pyruvate + NH4(+)</text>
        <dbReference type="Rhea" id="RHEA:18121"/>
        <dbReference type="ChEBI" id="CHEBI:15361"/>
        <dbReference type="ChEBI" id="CHEBI:15377"/>
        <dbReference type="ChEBI" id="CHEBI:28938"/>
        <dbReference type="ChEBI" id="CHEBI:29256"/>
        <dbReference type="ChEBI" id="CHEBI:58717"/>
        <dbReference type="EC" id="4.4.1.13"/>
    </reaction>
</comment>
<comment type="cofactor">
    <cofactor evidence="1 9">
        <name>pyridoxal 5'-phosphate</name>
        <dbReference type="ChEBI" id="CHEBI:597326"/>
    </cofactor>
</comment>
<comment type="catalytic activity">
    <reaction evidence="6">
        <text>L,L-cystathionine + H2O = L-homocysteine + pyruvate + NH4(+)</text>
        <dbReference type="Rhea" id="RHEA:13965"/>
        <dbReference type="ChEBI" id="CHEBI:15361"/>
        <dbReference type="ChEBI" id="CHEBI:15377"/>
        <dbReference type="ChEBI" id="CHEBI:28938"/>
        <dbReference type="ChEBI" id="CHEBI:58161"/>
        <dbReference type="ChEBI" id="CHEBI:58199"/>
    </reaction>
</comment>
<dbReference type="PANTHER" id="PTHR43500">
    <property type="entry name" value="CYSTATHIONINE BETA-LYASE-RELATED"/>
    <property type="match status" value="1"/>
</dbReference>
<dbReference type="InterPro" id="IPR000277">
    <property type="entry name" value="Cys/Met-Metab_PyrdxlP-dep_enz"/>
</dbReference>
<dbReference type="InterPro" id="IPR015424">
    <property type="entry name" value="PyrdxlP-dep_Trfase"/>
</dbReference>
<evidence type="ECO:0000256" key="8">
    <source>
        <dbReference type="PIRSR" id="PIRSR001434-2"/>
    </source>
</evidence>
<dbReference type="AlphaFoldDB" id="A0A2C9D4T1"/>
<evidence type="ECO:0000256" key="2">
    <source>
        <dbReference type="ARBA" id="ARBA00009077"/>
    </source>
</evidence>
<dbReference type="PANTHER" id="PTHR43500:SF1">
    <property type="entry name" value="CYSTATHIONINE BETA-LYASE-RELATED"/>
    <property type="match status" value="1"/>
</dbReference>
<dbReference type="GO" id="GO:0047804">
    <property type="term" value="F:cysteine-S-conjugate beta-lyase activity"/>
    <property type="evidence" value="ECO:0007669"/>
    <property type="project" value="UniProtKB-EC"/>
</dbReference>
<dbReference type="KEGG" id="hdi:HDIA_1796"/>
<dbReference type="Gene3D" id="3.90.1150.10">
    <property type="entry name" value="Aspartate Aminotransferase, domain 1"/>
    <property type="match status" value="1"/>
</dbReference>
<dbReference type="GO" id="GO:0030170">
    <property type="term" value="F:pyridoxal phosphate binding"/>
    <property type="evidence" value="ECO:0007669"/>
    <property type="project" value="InterPro"/>
</dbReference>
<dbReference type="Gene3D" id="3.40.640.10">
    <property type="entry name" value="Type I PLP-dependent aspartate aminotransferase-like (Major domain)"/>
    <property type="match status" value="1"/>
</dbReference>
<name>A0A2C9D4T1_9HYPH</name>
<evidence type="ECO:0000256" key="6">
    <source>
        <dbReference type="ARBA" id="ARBA00047517"/>
    </source>
</evidence>
<feature type="modified residue" description="N6-(pyridoxal phosphate)lysine" evidence="8">
    <location>
        <position position="209"/>
    </location>
</feature>
<sequence>MSQQPDHSNLDIMTRLAHEGRHPDQQFGFVNPPVIHGSTVLYPDLETMQAGGQPYTYGRRGNPTSRSLEEALTELEGGAGSVLLPSGLAACSTALLSVLNSGDHLLMIDSVYEPVRHLCDTVLVRMGITTTYYDPLIGADISSLITPQTRAIYVEAPGSLTFEMPDIAAIVAAAKTAGLRLLMDNTWATPVFFRPLDHGFDLSISAGTKYLVGHSDAIFGSVTANAEAFGPLKETHGSLGLCASPDDIFLALRGLRTLGVRLQRHQDSALKVARWLTGRPEVKRVLHPALPGHPGHALWARDFTGSSGLFSFVTEEAPFAAVKALLNGLKLFGLGYSWGGFESLAILSKPARIRTASEWTEKGHLIRLHIGLEDAGDLIADLEAGLDRFSAAT</sequence>
<comment type="similarity">
    <text evidence="2 9">Belongs to the trans-sulfuration enzymes family.</text>
</comment>
<evidence type="ECO:0000256" key="4">
    <source>
        <dbReference type="ARBA" id="ARBA00023239"/>
    </source>
</evidence>
<dbReference type="InterPro" id="IPR015422">
    <property type="entry name" value="PyrdxlP-dep_Trfase_small"/>
</dbReference>
<dbReference type="GO" id="GO:0019346">
    <property type="term" value="P:transsulfuration"/>
    <property type="evidence" value="ECO:0007669"/>
    <property type="project" value="InterPro"/>
</dbReference>
<evidence type="ECO:0000313" key="10">
    <source>
        <dbReference type="EMBL" id="SON55337.1"/>
    </source>
</evidence>
<dbReference type="EC" id="4.4.1.8" evidence="10"/>
<dbReference type="GO" id="GO:0019450">
    <property type="term" value="P:L-cysteine catabolic process to pyruvate"/>
    <property type="evidence" value="ECO:0007669"/>
    <property type="project" value="TreeGrafter"/>
</dbReference>
<dbReference type="Pfam" id="PF01053">
    <property type="entry name" value="Cys_Met_Meta_PP"/>
    <property type="match status" value="1"/>
</dbReference>
<accession>A0A2C9D4T1</accession>
<keyword evidence="11" id="KW-1185">Reference proteome</keyword>
<dbReference type="InterPro" id="IPR006233">
    <property type="entry name" value="Cys_b_lyase_bac"/>
</dbReference>
<dbReference type="NCBIfam" id="TIGR01324">
    <property type="entry name" value="cysta_beta_ly_B"/>
    <property type="match status" value="1"/>
</dbReference>
<dbReference type="OrthoDB" id="9790858at2"/>
<evidence type="ECO:0000256" key="3">
    <source>
        <dbReference type="ARBA" id="ARBA00022898"/>
    </source>
</evidence>
<dbReference type="FunFam" id="3.40.640.10:FF:000046">
    <property type="entry name" value="Cystathionine gamma-lyase"/>
    <property type="match status" value="1"/>
</dbReference>
<dbReference type="PROSITE" id="PS00868">
    <property type="entry name" value="CYS_MET_METAB_PP"/>
    <property type="match status" value="1"/>
</dbReference>
<evidence type="ECO:0000256" key="1">
    <source>
        <dbReference type="ARBA" id="ARBA00001933"/>
    </source>
</evidence>
<protein>
    <submittedName>
        <fullName evidence="10">Cystathionine beta-lyase MetC</fullName>
        <ecNumber evidence="10">4.4.1.8</ecNumber>
    </submittedName>
</protein>
<evidence type="ECO:0000256" key="7">
    <source>
        <dbReference type="ARBA" id="ARBA00047625"/>
    </source>
</evidence>
<evidence type="ECO:0000313" key="11">
    <source>
        <dbReference type="Proteomes" id="UP000223606"/>
    </source>
</evidence>
<proteinExistence type="inferred from homology"/>
<dbReference type="InterPro" id="IPR054542">
    <property type="entry name" value="Cys_met_metab_PP"/>
</dbReference>
<keyword evidence="4 10" id="KW-0456">Lyase</keyword>
<dbReference type="EMBL" id="LT960614">
    <property type="protein sequence ID" value="SON55337.1"/>
    <property type="molecule type" value="Genomic_DNA"/>
</dbReference>
<dbReference type="InterPro" id="IPR015421">
    <property type="entry name" value="PyrdxlP-dep_Trfase_major"/>
</dbReference>
<dbReference type="SUPFAM" id="SSF53383">
    <property type="entry name" value="PLP-dependent transferases"/>
    <property type="match status" value="1"/>
</dbReference>
<reference evidence="11" key="1">
    <citation type="submission" date="2017-09" db="EMBL/GenBank/DDBJ databases">
        <title>Genome sequence of Nannocystis excedens DSM 71.</title>
        <authorList>
            <person name="Blom J."/>
        </authorList>
    </citation>
    <scope>NUCLEOTIDE SEQUENCE [LARGE SCALE GENOMIC DNA]</scope>
    <source>
        <strain evidence="11">type strain: E19</strain>
    </source>
</reference>
<dbReference type="PIRSF" id="PIRSF001434">
    <property type="entry name" value="CGS"/>
    <property type="match status" value="1"/>
</dbReference>
<organism evidence="10 11">
    <name type="scientific">Hartmannibacter diazotrophicus</name>
    <dbReference type="NCBI Taxonomy" id="1482074"/>
    <lineage>
        <taxon>Bacteria</taxon>
        <taxon>Pseudomonadati</taxon>
        <taxon>Pseudomonadota</taxon>
        <taxon>Alphaproteobacteria</taxon>
        <taxon>Hyphomicrobiales</taxon>
        <taxon>Pleomorphomonadaceae</taxon>
        <taxon>Hartmannibacter</taxon>
    </lineage>
</organism>